<proteinExistence type="predicted"/>
<reference evidence="2" key="1">
    <citation type="submission" date="2018-11" db="EMBL/GenBank/DDBJ databases">
        <authorList>
            <consortium name="Genoscope - CEA"/>
            <person name="William W."/>
        </authorList>
    </citation>
    <scope>NUCLEOTIDE SEQUENCE</scope>
</reference>
<accession>A0A3P6DNN0</accession>
<dbReference type="AlphaFoldDB" id="A0A3P6DNN0"/>
<gene>
    <name evidence="2" type="ORF">BOLC2T10632H</name>
</gene>
<protein>
    <submittedName>
        <fullName evidence="2">Uncharacterized protein</fullName>
    </submittedName>
</protein>
<evidence type="ECO:0000256" key="1">
    <source>
        <dbReference type="SAM" id="MobiDB-lite"/>
    </source>
</evidence>
<name>A0A3P6DNN0_BRAOL</name>
<evidence type="ECO:0000313" key="2">
    <source>
        <dbReference type="EMBL" id="VDD25171.1"/>
    </source>
</evidence>
<feature type="compositionally biased region" description="Basic and acidic residues" evidence="1">
    <location>
        <begin position="129"/>
        <end position="141"/>
    </location>
</feature>
<dbReference type="EMBL" id="LR031874">
    <property type="protein sequence ID" value="VDD25171.1"/>
    <property type="molecule type" value="Genomic_DNA"/>
</dbReference>
<feature type="region of interest" description="Disordered" evidence="1">
    <location>
        <begin position="117"/>
        <end position="141"/>
    </location>
</feature>
<sequence length="141" mass="15335">MEGSLMLALMLHEASFPIIGTNYKTLDGTCVAAASQRNLMHFYFDNDGGVSNSYLKKNQSSFALWSSIALTQHTDGAISHFRSATANCNVDSQLFHAMHVDNAVGVVRSSTPRVCPIQPDSDIGEELAEEKGRSPMKSPKD</sequence>
<organism evidence="2">
    <name type="scientific">Brassica oleracea</name>
    <name type="common">Wild cabbage</name>
    <dbReference type="NCBI Taxonomy" id="3712"/>
    <lineage>
        <taxon>Eukaryota</taxon>
        <taxon>Viridiplantae</taxon>
        <taxon>Streptophyta</taxon>
        <taxon>Embryophyta</taxon>
        <taxon>Tracheophyta</taxon>
        <taxon>Spermatophyta</taxon>
        <taxon>Magnoliopsida</taxon>
        <taxon>eudicotyledons</taxon>
        <taxon>Gunneridae</taxon>
        <taxon>Pentapetalae</taxon>
        <taxon>rosids</taxon>
        <taxon>malvids</taxon>
        <taxon>Brassicales</taxon>
        <taxon>Brassicaceae</taxon>
        <taxon>Brassiceae</taxon>
        <taxon>Brassica</taxon>
    </lineage>
</organism>